<dbReference type="GO" id="GO:0000271">
    <property type="term" value="P:polysaccharide biosynthetic process"/>
    <property type="evidence" value="ECO:0007669"/>
    <property type="project" value="InterPro"/>
</dbReference>
<dbReference type="PROSITE" id="PS51257">
    <property type="entry name" value="PROKAR_LIPOPROTEIN"/>
    <property type="match status" value="1"/>
</dbReference>
<dbReference type="InterPro" id="IPR014027">
    <property type="entry name" value="UDP-Glc/GDP-Man_DH_C"/>
</dbReference>
<dbReference type="InterPro" id="IPR008927">
    <property type="entry name" value="6-PGluconate_DH-like_C_sf"/>
</dbReference>
<reference evidence="8 9" key="1">
    <citation type="submission" date="2016-07" db="EMBL/GenBank/DDBJ databases">
        <title>Draft genome sequence of Prauserella muralis DSM 45305, isolated from a mould-covered wall in an indoor environment.</title>
        <authorList>
            <person name="Ruckert C."/>
            <person name="Albersmeier A."/>
            <person name="Jiang C.-L."/>
            <person name="Jiang Y."/>
            <person name="Kalinowski J."/>
            <person name="Schneider O."/>
            <person name="Winkler A."/>
            <person name="Zotchev S.B."/>
        </authorList>
    </citation>
    <scope>NUCLEOTIDE SEQUENCE [LARGE SCALE GENOMIC DNA]</scope>
    <source>
        <strain evidence="8 9">DSM 45305</strain>
    </source>
</reference>
<dbReference type="InterPro" id="IPR001732">
    <property type="entry name" value="UDP-Glc/GDP-Man_DH_N"/>
</dbReference>
<dbReference type="SUPFAM" id="SSF48179">
    <property type="entry name" value="6-phosphogluconate dehydrogenase C-terminal domain-like"/>
    <property type="match status" value="1"/>
</dbReference>
<dbReference type="Gene3D" id="1.20.5.100">
    <property type="entry name" value="Cytochrome c1, transmembrane anchor, C-terminal"/>
    <property type="match status" value="1"/>
</dbReference>
<evidence type="ECO:0000256" key="5">
    <source>
        <dbReference type="ARBA" id="ARBA00023027"/>
    </source>
</evidence>
<dbReference type="UniPathway" id="UPA00038">
    <property type="reaction ID" value="UER00491"/>
</dbReference>
<dbReference type="InterPro" id="IPR017476">
    <property type="entry name" value="UDP-Glc/GDP-Man"/>
</dbReference>
<dbReference type="SMART" id="SM00984">
    <property type="entry name" value="UDPG_MGDP_dh_C"/>
    <property type="match status" value="1"/>
</dbReference>
<evidence type="ECO:0000313" key="8">
    <source>
        <dbReference type="EMBL" id="PXY27315.1"/>
    </source>
</evidence>
<dbReference type="GO" id="GO:0003979">
    <property type="term" value="F:UDP-glucose 6-dehydrogenase activity"/>
    <property type="evidence" value="ECO:0007669"/>
    <property type="project" value="UniProtKB-EC"/>
</dbReference>
<evidence type="ECO:0000313" key="9">
    <source>
        <dbReference type="Proteomes" id="UP000249915"/>
    </source>
</evidence>
<proteinExistence type="inferred from homology"/>
<name>A0A2V4B2F2_9PSEU</name>
<dbReference type="GO" id="GO:0051287">
    <property type="term" value="F:NAD binding"/>
    <property type="evidence" value="ECO:0007669"/>
    <property type="project" value="InterPro"/>
</dbReference>
<evidence type="ECO:0000256" key="4">
    <source>
        <dbReference type="ARBA" id="ARBA00023002"/>
    </source>
</evidence>
<keyword evidence="5 7" id="KW-0520">NAD</keyword>
<dbReference type="PANTHER" id="PTHR43750">
    <property type="entry name" value="UDP-GLUCOSE 6-DEHYDROGENASE TUAD"/>
    <property type="match status" value="1"/>
</dbReference>
<dbReference type="Pfam" id="PF03720">
    <property type="entry name" value="UDPG_MGDP_dh_C"/>
    <property type="match status" value="1"/>
</dbReference>
<dbReference type="Gene3D" id="3.40.50.720">
    <property type="entry name" value="NAD(P)-binding Rossmann-like Domain"/>
    <property type="match status" value="2"/>
</dbReference>
<dbReference type="SUPFAM" id="SSF51735">
    <property type="entry name" value="NAD(P)-binding Rossmann-fold domains"/>
    <property type="match status" value="1"/>
</dbReference>
<comment type="caution">
    <text evidence="8">The sequence shown here is derived from an EMBL/GenBank/DDBJ whole genome shotgun (WGS) entry which is preliminary data.</text>
</comment>
<organism evidence="8 9">
    <name type="scientific">Prauserella muralis</name>
    <dbReference type="NCBI Taxonomy" id="588067"/>
    <lineage>
        <taxon>Bacteria</taxon>
        <taxon>Bacillati</taxon>
        <taxon>Actinomycetota</taxon>
        <taxon>Actinomycetes</taxon>
        <taxon>Pseudonocardiales</taxon>
        <taxon>Pseudonocardiaceae</taxon>
        <taxon>Prauserella</taxon>
    </lineage>
</organism>
<evidence type="ECO:0000256" key="1">
    <source>
        <dbReference type="ARBA" id="ARBA00004701"/>
    </source>
</evidence>
<keyword evidence="9" id="KW-1185">Reference proteome</keyword>
<dbReference type="InterPro" id="IPR036220">
    <property type="entry name" value="UDP-Glc/GDP-Man_DH_C_sf"/>
</dbReference>
<dbReference type="EC" id="1.1.1.22" evidence="3 7"/>
<accession>A0A2V4B2F2</accession>
<dbReference type="Pfam" id="PF00984">
    <property type="entry name" value="UDPG_MGDP_dh"/>
    <property type="match status" value="1"/>
</dbReference>
<dbReference type="PANTHER" id="PTHR43750:SF3">
    <property type="entry name" value="UDP-GLUCOSE 6-DEHYDROGENASE TUAD"/>
    <property type="match status" value="1"/>
</dbReference>
<gene>
    <name evidence="8" type="ORF">BAY60_12775</name>
</gene>
<dbReference type="GO" id="GO:0006065">
    <property type="term" value="P:UDP-glucuronate biosynthetic process"/>
    <property type="evidence" value="ECO:0007669"/>
    <property type="project" value="UniProtKB-UniPathway"/>
</dbReference>
<dbReference type="PIRSF" id="PIRSF000124">
    <property type="entry name" value="UDPglc_GDPman_dh"/>
    <property type="match status" value="1"/>
</dbReference>
<dbReference type="InterPro" id="IPR028357">
    <property type="entry name" value="UDPglc_DH_bac"/>
</dbReference>
<dbReference type="InterPro" id="IPR014026">
    <property type="entry name" value="UDP-Glc/GDP-Man_DH_dimer"/>
</dbReference>
<dbReference type="Pfam" id="PF03721">
    <property type="entry name" value="UDPG_MGDP_dh_N"/>
    <property type="match status" value="1"/>
</dbReference>
<evidence type="ECO:0000256" key="2">
    <source>
        <dbReference type="ARBA" id="ARBA00006601"/>
    </source>
</evidence>
<dbReference type="Proteomes" id="UP000249915">
    <property type="component" value="Unassembled WGS sequence"/>
</dbReference>
<comment type="pathway">
    <text evidence="1">Nucleotide-sugar biosynthesis; UDP-alpha-D-glucuronate biosynthesis; UDP-alpha-D-glucuronate from UDP-alpha-D-glucose: step 1/1.</text>
</comment>
<comment type="similarity">
    <text evidence="2 7">Belongs to the UDP-glucose/GDP-mannose dehydrogenase family.</text>
</comment>
<dbReference type="InterPro" id="IPR036291">
    <property type="entry name" value="NAD(P)-bd_dom_sf"/>
</dbReference>
<dbReference type="RefSeq" id="WP_112281316.1">
    <property type="nucleotide sequence ID" value="NZ_MASW01000002.1"/>
</dbReference>
<dbReference type="NCBIfam" id="TIGR03026">
    <property type="entry name" value="NDP-sugDHase"/>
    <property type="match status" value="1"/>
</dbReference>
<protein>
    <recommendedName>
        <fullName evidence="3 7">UDP-glucose 6-dehydrogenase</fullName>
        <ecNumber evidence="3 7">1.1.1.22</ecNumber>
    </recommendedName>
</protein>
<evidence type="ECO:0000256" key="6">
    <source>
        <dbReference type="ARBA" id="ARBA00047473"/>
    </source>
</evidence>
<dbReference type="PIRSF" id="PIRSF500134">
    <property type="entry name" value="UDPglc_DH_bac"/>
    <property type="match status" value="1"/>
</dbReference>
<dbReference type="EMBL" id="MASW01000002">
    <property type="protein sequence ID" value="PXY27315.1"/>
    <property type="molecule type" value="Genomic_DNA"/>
</dbReference>
<dbReference type="AlphaFoldDB" id="A0A2V4B2F2"/>
<evidence type="ECO:0000256" key="3">
    <source>
        <dbReference type="ARBA" id="ARBA00012954"/>
    </source>
</evidence>
<dbReference type="OrthoDB" id="5193947at2"/>
<sequence length="432" mass="44626">MSERTAEPAGVGVAGAGYVGLTTAACLAHLGHRVTCVDTDAAKVTALRAGQVPIAEPGLPELVEQGLSDGGLAFTTDLAALREPALVFLCLPTPTGDRGAPDLGAFDDALAQLRGGLRPGCVVVIKSTVPVGTADRVADTLGVSVVSNPEFLREGHAVHDFLHPDRVVVGARDETAARAVAGLYAGLDAPLLHTTPASAELAKYASNAFLAVKASYVNELAELCERLGADVVDVVRTMGLDNRIGSAFLSPGPGWGGSCLPKDTRALLHTAGESGLDFSVLADAVAANARQCDRVVAKVRHAVTGSAEGSLAGLRLGVLGVTFKAGTDDVRESPALAVAERLAAEGAQLTAYDPGAQADLRLEHVHLVDDPLLVAKDAAGIVVLTDWPQFRDLNWAQLGQLAEQATVVDARNLLDPGELGQAGFAYWGLGRR</sequence>
<dbReference type="SUPFAM" id="SSF52413">
    <property type="entry name" value="UDP-glucose/GDP-mannose dehydrogenase C-terminal domain"/>
    <property type="match status" value="1"/>
</dbReference>
<keyword evidence="4 7" id="KW-0560">Oxidoreductase</keyword>
<comment type="catalytic activity">
    <reaction evidence="6 7">
        <text>UDP-alpha-D-glucose + 2 NAD(+) + H2O = UDP-alpha-D-glucuronate + 2 NADH + 3 H(+)</text>
        <dbReference type="Rhea" id="RHEA:23596"/>
        <dbReference type="ChEBI" id="CHEBI:15377"/>
        <dbReference type="ChEBI" id="CHEBI:15378"/>
        <dbReference type="ChEBI" id="CHEBI:57540"/>
        <dbReference type="ChEBI" id="CHEBI:57945"/>
        <dbReference type="ChEBI" id="CHEBI:58052"/>
        <dbReference type="ChEBI" id="CHEBI:58885"/>
        <dbReference type="EC" id="1.1.1.22"/>
    </reaction>
</comment>
<evidence type="ECO:0000256" key="7">
    <source>
        <dbReference type="PIRNR" id="PIRNR000124"/>
    </source>
</evidence>